<dbReference type="Pfam" id="PF02121">
    <property type="entry name" value="IP_trans"/>
    <property type="match status" value="1"/>
</dbReference>
<dbReference type="Gene3D" id="3.30.530.20">
    <property type="match status" value="1"/>
</dbReference>
<dbReference type="Proteomes" id="UP001152798">
    <property type="component" value="Chromosome 4"/>
</dbReference>
<protein>
    <recommendedName>
        <fullName evidence="2">Phosphatidylinositol transfer protein N-terminal domain-containing protein</fullName>
    </recommendedName>
</protein>
<evidence type="ECO:0000256" key="1">
    <source>
        <dbReference type="SAM" id="MobiDB-lite"/>
    </source>
</evidence>
<proteinExistence type="predicted"/>
<dbReference type="SUPFAM" id="SSF55961">
    <property type="entry name" value="Bet v1-like"/>
    <property type="match status" value="1"/>
</dbReference>
<name>A0A9P0MIX5_NEZVI</name>
<dbReference type="FunFam" id="3.30.530.20:FF:000028">
    <property type="entry name" value="Phosphatidylinositol transfer protein 5"/>
    <property type="match status" value="1"/>
</dbReference>
<dbReference type="InterPro" id="IPR023393">
    <property type="entry name" value="START-like_dom_sf"/>
</dbReference>
<reference evidence="3" key="1">
    <citation type="submission" date="2022-01" db="EMBL/GenBank/DDBJ databases">
        <authorList>
            <person name="King R."/>
        </authorList>
    </citation>
    <scope>NUCLEOTIDE SEQUENCE</scope>
</reference>
<dbReference type="OrthoDB" id="18453at2759"/>
<feature type="domain" description="Phosphatidylinositol transfer protein N-terminal" evidence="2">
    <location>
        <begin position="8"/>
        <end position="256"/>
    </location>
</feature>
<accession>A0A9P0MIX5</accession>
<feature type="compositionally biased region" description="Polar residues" evidence="1">
    <location>
        <begin position="260"/>
        <end position="279"/>
    </location>
</feature>
<dbReference type="AlphaFoldDB" id="A0A9P0MIX5"/>
<dbReference type="PRINTS" id="PR00391">
    <property type="entry name" value="PITRANSFER"/>
</dbReference>
<evidence type="ECO:0000259" key="2">
    <source>
        <dbReference type="Pfam" id="PF02121"/>
    </source>
</evidence>
<dbReference type="EMBL" id="OV725080">
    <property type="protein sequence ID" value="CAH1398978.1"/>
    <property type="molecule type" value="Genomic_DNA"/>
</dbReference>
<dbReference type="InterPro" id="IPR001666">
    <property type="entry name" value="PI_transfer"/>
</dbReference>
<gene>
    <name evidence="3" type="ORF">NEZAVI_LOCUS8527</name>
</gene>
<dbReference type="GO" id="GO:0035091">
    <property type="term" value="F:phosphatidylinositol binding"/>
    <property type="evidence" value="ECO:0007669"/>
    <property type="project" value="TreeGrafter"/>
</dbReference>
<organism evidence="3 4">
    <name type="scientific">Nezara viridula</name>
    <name type="common">Southern green stink bug</name>
    <name type="synonym">Cimex viridulus</name>
    <dbReference type="NCBI Taxonomy" id="85310"/>
    <lineage>
        <taxon>Eukaryota</taxon>
        <taxon>Metazoa</taxon>
        <taxon>Ecdysozoa</taxon>
        <taxon>Arthropoda</taxon>
        <taxon>Hexapoda</taxon>
        <taxon>Insecta</taxon>
        <taxon>Pterygota</taxon>
        <taxon>Neoptera</taxon>
        <taxon>Paraneoptera</taxon>
        <taxon>Hemiptera</taxon>
        <taxon>Heteroptera</taxon>
        <taxon>Panheteroptera</taxon>
        <taxon>Pentatomomorpha</taxon>
        <taxon>Pentatomoidea</taxon>
        <taxon>Pentatomidae</taxon>
        <taxon>Pentatominae</taxon>
        <taxon>Nezara</taxon>
    </lineage>
</organism>
<dbReference type="GO" id="GO:0008525">
    <property type="term" value="F:phosphatidylcholine transporter activity"/>
    <property type="evidence" value="ECO:0007669"/>
    <property type="project" value="TreeGrafter"/>
</dbReference>
<keyword evidence="4" id="KW-1185">Reference proteome</keyword>
<dbReference type="PANTHER" id="PTHR10658:SF11">
    <property type="entry name" value="VIBRATOR, ISOFORM B"/>
    <property type="match status" value="1"/>
</dbReference>
<dbReference type="GO" id="GO:0031210">
    <property type="term" value="F:phosphatidylcholine binding"/>
    <property type="evidence" value="ECO:0007669"/>
    <property type="project" value="TreeGrafter"/>
</dbReference>
<dbReference type="InterPro" id="IPR055261">
    <property type="entry name" value="PI_transfer_N"/>
</dbReference>
<evidence type="ECO:0000313" key="4">
    <source>
        <dbReference type="Proteomes" id="UP001152798"/>
    </source>
</evidence>
<dbReference type="GO" id="GO:0008526">
    <property type="term" value="F:phosphatidylinositol transfer activity"/>
    <property type="evidence" value="ECO:0007669"/>
    <property type="project" value="TreeGrafter"/>
</dbReference>
<evidence type="ECO:0000313" key="3">
    <source>
        <dbReference type="EMBL" id="CAH1398978.1"/>
    </source>
</evidence>
<dbReference type="GO" id="GO:0005737">
    <property type="term" value="C:cytoplasm"/>
    <property type="evidence" value="ECO:0007669"/>
    <property type="project" value="TreeGrafter"/>
</dbReference>
<sequence length="279" mass="32669">MSPKWIKMLITEFRIPMPFTLDEYQRGQMYTTIQTSLLESSNEEGVEVLKNEPFSDNADMPEGYSSGDYTKKVYNFANRFPFFIRALAPKSAMQLTEESWNSFPYTRTILTNDKMKEDFFIKIDTIYCEGKPEQENAHELSQDLLDTRKVVQIDIAKDTLSNAWKRDTPEPSQFTSAEVNRGPLATDWIQTAEPIMTCYKLVQVKFKWFGLQRTIESFIMKTERKLFTSFHRCMFVWIDDWFVLTPNQLKNMENKADKQLSGTPSRGMSRYQTSAYTIK</sequence>
<dbReference type="GO" id="GO:0071944">
    <property type="term" value="C:cell periphery"/>
    <property type="evidence" value="ECO:0007669"/>
    <property type="project" value="UniProtKB-ARBA"/>
</dbReference>
<feature type="region of interest" description="Disordered" evidence="1">
    <location>
        <begin position="255"/>
        <end position="279"/>
    </location>
</feature>
<dbReference type="PANTHER" id="PTHR10658">
    <property type="entry name" value="PHOSPHATIDYLINOSITOL TRANSFER PROTEIN"/>
    <property type="match status" value="1"/>
</dbReference>